<evidence type="ECO:0000313" key="2">
    <source>
        <dbReference type="Proteomes" id="UP000248584"/>
    </source>
</evidence>
<keyword evidence="2" id="KW-1185">Reference proteome</keyword>
<dbReference type="RefSeq" id="WP_015361473.1">
    <property type="nucleotide sequence ID" value="NZ_QKZR01000001.1"/>
</dbReference>
<name>A0ABX5Q0R2_9FLAO</name>
<evidence type="ECO:0008006" key="3">
    <source>
        <dbReference type="Google" id="ProtNLM"/>
    </source>
</evidence>
<dbReference type="EMBL" id="QKZR01000001">
    <property type="protein sequence ID" value="PZX43653.1"/>
    <property type="molecule type" value="Genomic_DNA"/>
</dbReference>
<dbReference type="Proteomes" id="UP000248584">
    <property type="component" value="Unassembled WGS sequence"/>
</dbReference>
<organism evidence="1 2">
    <name type="scientific">Nonlabens dokdonensis</name>
    <dbReference type="NCBI Taxonomy" id="328515"/>
    <lineage>
        <taxon>Bacteria</taxon>
        <taxon>Pseudomonadati</taxon>
        <taxon>Bacteroidota</taxon>
        <taxon>Flavobacteriia</taxon>
        <taxon>Flavobacteriales</taxon>
        <taxon>Flavobacteriaceae</taxon>
        <taxon>Nonlabens</taxon>
    </lineage>
</organism>
<gene>
    <name evidence="1" type="ORF">LX97_00654</name>
</gene>
<reference evidence="1 2" key="1">
    <citation type="submission" date="2018-06" db="EMBL/GenBank/DDBJ databases">
        <title>Genomic Encyclopedia of Archaeal and Bacterial Type Strains, Phase II (KMG-II): from individual species to whole genera.</title>
        <authorList>
            <person name="Goeker M."/>
        </authorList>
    </citation>
    <scope>NUCLEOTIDE SEQUENCE [LARGE SCALE GENOMIC DNA]</scope>
    <source>
        <strain evidence="1 2">DSM 17205</strain>
    </source>
</reference>
<protein>
    <recommendedName>
        <fullName evidence="3">Restriction endonuclease</fullName>
    </recommendedName>
</protein>
<sequence length="343" mass="40260">MDVTDLIESYLKNLYVAKIIDAYGAIGEQNLNRLTKELRDIYTVLDLRKFDSIYVLKNMEDECLIRDASFYKLNELVSWTKSNVLIELKDNGYLVREIEDFDPQNFCDKAIIYEYTNLYESFYLSDGSKDKLNHLEGHDSYFIKPSYKELDEALAQYKRKEARTSSCLIMRAKAWTNDNRVVLVPSPEWILRDSLYQFLKSNLRNYKELLREQNVNVSKPIDIKISWNYSNKVALIEVKWIGMSGSGNAYLKNKAERRVNEGAIQLVEYLNLFRTESPDQNTRGYLVTFDARRDKVSKDTTALSREDGFKFQNEEIDLDPNYPSLRNDFEPHVRIFLEPNCLN</sequence>
<accession>A0ABX5Q0R2</accession>
<evidence type="ECO:0000313" key="1">
    <source>
        <dbReference type="EMBL" id="PZX43653.1"/>
    </source>
</evidence>
<comment type="caution">
    <text evidence="1">The sequence shown here is derived from an EMBL/GenBank/DDBJ whole genome shotgun (WGS) entry which is preliminary data.</text>
</comment>
<proteinExistence type="predicted"/>